<dbReference type="GO" id="GO:0005737">
    <property type="term" value="C:cytoplasm"/>
    <property type="evidence" value="ECO:0007669"/>
    <property type="project" value="TreeGrafter"/>
</dbReference>
<dbReference type="InterPro" id="IPR042282">
    <property type="entry name" value="FKBP6/shu"/>
</dbReference>
<dbReference type="InterPro" id="IPR019734">
    <property type="entry name" value="TPR_rpt"/>
</dbReference>
<dbReference type="InterPro" id="IPR046357">
    <property type="entry name" value="PPIase_dom_sf"/>
</dbReference>
<dbReference type="GO" id="GO:0051879">
    <property type="term" value="F:Hsp90 protein binding"/>
    <property type="evidence" value="ECO:0007669"/>
    <property type="project" value="TreeGrafter"/>
</dbReference>
<evidence type="ECO:0000256" key="1">
    <source>
        <dbReference type="ARBA" id="ARBA00009648"/>
    </source>
</evidence>
<dbReference type="PANTHER" id="PTHR46674">
    <property type="entry name" value="INACTIVE PEPTIDYL-PROLYL CIS-TRANS ISOMERASE FKBP6"/>
    <property type="match status" value="1"/>
</dbReference>
<keyword evidence="4" id="KW-0697">Rotamase</keyword>
<keyword evidence="2" id="KW-0677">Repeat</keyword>
<proteinExistence type="inferred from homology"/>
<keyword evidence="4" id="KW-0413">Isomerase</keyword>
<dbReference type="EC" id="5.2.1.8" evidence="4"/>
<dbReference type="AlphaFoldDB" id="A0A8W7Q1N4"/>
<feature type="repeat" description="TPR" evidence="5">
    <location>
        <begin position="349"/>
        <end position="382"/>
    </location>
</feature>
<evidence type="ECO:0000256" key="2">
    <source>
        <dbReference type="ARBA" id="ARBA00022737"/>
    </source>
</evidence>
<dbReference type="PROSITE" id="PS50059">
    <property type="entry name" value="FKBP_PPIASE"/>
    <property type="match status" value="1"/>
</dbReference>
<dbReference type="SUPFAM" id="SSF48452">
    <property type="entry name" value="TPR-like"/>
    <property type="match status" value="1"/>
</dbReference>
<dbReference type="SMART" id="SM00028">
    <property type="entry name" value="TPR"/>
    <property type="match status" value="2"/>
</dbReference>
<dbReference type="InterPro" id="IPR011990">
    <property type="entry name" value="TPR-like_helical_dom_sf"/>
</dbReference>
<dbReference type="GO" id="GO:0034587">
    <property type="term" value="P:piRNA processing"/>
    <property type="evidence" value="ECO:0007669"/>
    <property type="project" value="TreeGrafter"/>
</dbReference>
<comment type="catalytic activity">
    <reaction evidence="4">
        <text>[protein]-peptidylproline (omega=180) = [protein]-peptidylproline (omega=0)</text>
        <dbReference type="Rhea" id="RHEA:16237"/>
        <dbReference type="Rhea" id="RHEA-COMP:10747"/>
        <dbReference type="Rhea" id="RHEA-COMP:10748"/>
        <dbReference type="ChEBI" id="CHEBI:83833"/>
        <dbReference type="ChEBI" id="CHEBI:83834"/>
        <dbReference type="EC" id="5.2.1.8"/>
    </reaction>
</comment>
<accession>A0A8W7Q1N4</accession>
<evidence type="ECO:0000313" key="7">
    <source>
        <dbReference type="EnsemblMetazoa" id="ACOM041506-PA.1"/>
    </source>
</evidence>
<dbReference type="Gene3D" id="3.10.50.40">
    <property type="match status" value="1"/>
</dbReference>
<evidence type="ECO:0000256" key="3">
    <source>
        <dbReference type="ARBA" id="ARBA00022803"/>
    </source>
</evidence>
<dbReference type="VEuPathDB" id="VectorBase:ACON2_037885"/>
<dbReference type="GO" id="GO:0003755">
    <property type="term" value="F:peptidyl-prolyl cis-trans isomerase activity"/>
    <property type="evidence" value="ECO:0007669"/>
    <property type="project" value="UniProtKB-KW"/>
</dbReference>
<dbReference type="Pfam" id="PF00254">
    <property type="entry name" value="FKBP_C"/>
    <property type="match status" value="1"/>
</dbReference>
<dbReference type="GO" id="GO:0007283">
    <property type="term" value="P:spermatogenesis"/>
    <property type="evidence" value="ECO:0007669"/>
    <property type="project" value="TreeGrafter"/>
</dbReference>
<organism evidence="7">
    <name type="scientific">Anopheles coluzzii</name>
    <name type="common">African malaria mosquito</name>
    <dbReference type="NCBI Taxonomy" id="1518534"/>
    <lineage>
        <taxon>Eukaryota</taxon>
        <taxon>Metazoa</taxon>
        <taxon>Ecdysozoa</taxon>
        <taxon>Arthropoda</taxon>
        <taxon>Hexapoda</taxon>
        <taxon>Insecta</taxon>
        <taxon>Pterygota</taxon>
        <taxon>Neoptera</taxon>
        <taxon>Endopterygota</taxon>
        <taxon>Diptera</taxon>
        <taxon>Nematocera</taxon>
        <taxon>Culicoidea</taxon>
        <taxon>Culicidae</taxon>
        <taxon>Anophelinae</taxon>
        <taxon>Anopheles</taxon>
    </lineage>
</organism>
<dbReference type="Proteomes" id="UP000075882">
    <property type="component" value="Unassembled WGS sequence"/>
</dbReference>
<reference evidence="7" key="1">
    <citation type="submission" date="2022-08" db="UniProtKB">
        <authorList>
            <consortium name="EnsemblMetazoa"/>
        </authorList>
    </citation>
    <scope>IDENTIFICATION</scope>
</reference>
<protein>
    <recommendedName>
        <fullName evidence="4">peptidylprolyl isomerase</fullName>
        <ecNumber evidence="4">5.2.1.8</ecNumber>
    </recommendedName>
</protein>
<evidence type="ECO:0000256" key="5">
    <source>
        <dbReference type="PROSITE-ProRule" id="PRU00339"/>
    </source>
</evidence>
<dbReference type="SUPFAM" id="SSF54534">
    <property type="entry name" value="FKBP-like"/>
    <property type="match status" value="1"/>
</dbReference>
<comment type="similarity">
    <text evidence="1">Belongs to the FKBP6 family.</text>
</comment>
<dbReference type="PANTHER" id="PTHR46674:SF1">
    <property type="entry name" value="INACTIVE PEPTIDYL-PROLYL CIS-TRANS ISOMERASE FKBP6"/>
    <property type="match status" value="1"/>
</dbReference>
<feature type="domain" description="PPIase FKBP-type" evidence="6">
    <location>
        <begin position="149"/>
        <end position="238"/>
    </location>
</feature>
<dbReference type="EnsemblMetazoa" id="ACOM041506-RA">
    <property type="protein sequence ID" value="ACOM041506-PA.1"/>
    <property type="gene ID" value="ACOM041506"/>
</dbReference>
<evidence type="ECO:0000259" key="6">
    <source>
        <dbReference type="PROSITE" id="PS50059"/>
    </source>
</evidence>
<evidence type="ECO:0000256" key="4">
    <source>
        <dbReference type="PROSITE-ProRule" id="PRU00277"/>
    </source>
</evidence>
<name>A0A8W7Q1N4_ANOCL</name>
<dbReference type="InterPro" id="IPR013105">
    <property type="entry name" value="TPR_2"/>
</dbReference>
<keyword evidence="3 5" id="KW-0802">TPR repeat</keyword>
<dbReference type="Pfam" id="PF07719">
    <property type="entry name" value="TPR_2"/>
    <property type="match status" value="1"/>
</dbReference>
<dbReference type="InterPro" id="IPR001179">
    <property type="entry name" value="PPIase_FKBP_dom"/>
</dbReference>
<dbReference type="PROSITE" id="PS50005">
    <property type="entry name" value="TPR"/>
    <property type="match status" value="1"/>
</dbReference>
<dbReference type="Gene3D" id="1.25.40.10">
    <property type="entry name" value="Tetratricopeptide repeat domain"/>
    <property type="match status" value="1"/>
</dbReference>
<sequence length="488" mass="55981">QTEETVWRQIFDSWENCLPQRICCGLQGNGHFSAAAAVIRNFTCAISLILPMEPKMDSGSVLKAPINLSDLLNGGTEFQIDTEFNDHEGDEYFLDDDYGSADEDDERYKQLQTPWERTFDELRQEMDQINEHLYKRVTKAGVGEPIPDSTRVVIEYNAFFEGESKPFDSTTLRDKPHRFVVGKSNVLPGLEQAVRTMRVSEEAQFVIAYQLMYGEFGCLQRVKPKADVLFVIRLISATPVSDGEALAKLNETERRTYATVKDKVTEIRQYARDCFQRNLVPNAIVKYLEAVHTLQTCQLKDEAEQAEQQKTLIALYTSLAVCYNRRDRPKDACRMVNELRRLCDVSKSAKILYQEGKALMSLGEYDRARKCLLRAQQLEPQDEIVQQVLKQLNDRSVKHQQEEKKIWSRAFGLAEKKEKQLSAEDTELLDNMKQTIQLFVEDEGSSTLPLPDGLTDRELALMDQLASELNLKLNVHVTNNKKNYKLQK</sequence>